<dbReference type="InterPro" id="IPR029058">
    <property type="entry name" value="AB_hydrolase_fold"/>
</dbReference>
<reference evidence="1 2" key="1">
    <citation type="submission" date="2021-01" db="EMBL/GenBank/DDBJ databases">
        <title>Genomic Encyclopedia of Type Strains, Phase IV (KMG-IV): sequencing the most valuable type-strain genomes for metagenomic binning, comparative biology and taxonomic classification.</title>
        <authorList>
            <person name="Goeker M."/>
        </authorList>
    </citation>
    <scope>NUCLEOTIDE SEQUENCE [LARGE SCALE GENOMIC DNA]</scope>
    <source>
        <strain evidence="1 2">DSM 27382</strain>
    </source>
</reference>
<evidence type="ECO:0000313" key="2">
    <source>
        <dbReference type="Proteomes" id="UP000697472"/>
    </source>
</evidence>
<organism evidence="1 2">
    <name type="scientific">Streptococcus loxodontisalivarius</name>
    <dbReference type="NCBI Taxonomy" id="1349415"/>
    <lineage>
        <taxon>Bacteria</taxon>
        <taxon>Bacillati</taxon>
        <taxon>Bacillota</taxon>
        <taxon>Bacilli</taxon>
        <taxon>Lactobacillales</taxon>
        <taxon>Streptococcaceae</taxon>
        <taxon>Streptococcus</taxon>
    </lineage>
</organism>
<dbReference type="RefSeq" id="WP_205010603.1">
    <property type="nucleotide sequence ID" value="NZ_JAFBEH010000078.1"/>
</dbReference>
<protein>
    <recommendedName>
        <fullName evidence="3">DUF2974 domain-containing protein</fullName>
    </recommendedName>
</protein>
<evidence type="ECO:0000313" key="1">
    <source>
        <dbReference type="EMBL" id="MBM7643770.1"/>
    </source>
</evidence>
<comment type="caution">
    <text evidence="1">The sequence shown here is derived from an EMBL/GenBank/DDBJ whole genome shotgun (WGS) entry which is preliminary data.</text>
</comment>
<proteinExistence type="predicted"/>
<dbReference type="SUPFAM" id="SSF53474">
    <property type="entry name" value="alpha/beta-Hydrolases"/>
    <property type="match status" value="1"/>
</dbReference>
<dbReference type="EMBL" id="JAFBEH010000078">
    <property type="protein sequence ID" value="MBM7643770.1"/>
    <property type="molecule type" value="Genomic_DNA"/>
</dbReference>
<keyword evidence="2" id="KW-1185">Reference proteome</keyword>
<dbReference type="InterPro" id="IPR024499">
    <property type="entry name" value="Mbeg1-like"/>
</dbReference>
<sequence length="384" mass="43616">MAGIIDYVKAVSERDFEEFPLNELDIVCLNEIGYVSFGEVLSSIFDLGKKLRLSEVLDHYSKEENQKLYQVTNPFMMTAERLELLKEMLSSKRFQSLSLSYYVNDINREYEKQFAAMVFTIESIGHEQIVIRGTDDSLIGWKEDFKLTYSREIAAHRSAIAYLKMVLPDLGQNVYLSGHSKGGNIALYAASQLKAELQSQLLVIYMLDAPGLQEEMLSSRGYRAVRDKIVFLRPQESIVGVMLSLDVPVKIVKSASFGISQHAVTNWQVNLDGSFMTQEQGTELSQNLEKTFKNWTRELGSQDLKLLFDTLFDTLIDNGIQSLNDINLESLNKVRKALTAFSSLPQRKRSLMTKAGLTFLAIFTSSLRPNRLLAQKQEKNESEK</sequence>
<accession>A0ABS2PW51</accession>
<evidence type="ECO:0008006" key="3">
    <source>
        <dbReference type="Google" id="ProtNLM"/>
    </source>
</evidence>
<dbReference type="Pfam" id="PF11187">
    <property type="entry name" value="Mbeg1-like"/>
    <property type="match status" value="1"/>
</dbReference>
<name>A0ABS2PW51_9STRE</name>
<dbReference type="Proteomes" id="UP000697472">
    <property type="component" value="Unassembled WGS sequence"/>
</dbReference>
<dbReference type="Gene3D" id="3.40.50.1820">
    <property type="entry name" value="alpha/beta hydrolase"/>
    <property type="match status" value="1"/>
</dbReference>
<gene>
    <name evidence="1" type="ORF">JOC28_002085</name>
</gene>